<proteinExistence type="predicted"/>
<sequence>MAPFWRCAAAVLVVAAAAVARVAAEAGAPPFPPPSAAACDPTLEFSGTDYREAKDNPAVVYYPPGAIVDLAWHVTAATIPPSLVLYRRRRGQASAVAVTPSYTRGGTEWPRQWPLPEHPMQFRHAVATWTATDADEGAELYAEATLTCGGGGGGGSRKNRTQVLRSTPTRLVTTSRGLPTVTGAAPLCPVSARAARVDLAGVLLNDGAVTRQPSCAACRAACVRLPGCAVWVWGAARGGRHRQCWLKAAKLVGDRNIRAGAAAVRVPTGGTPWAAGTIPVRERRATCRGDYGVDLAGEVLVAGDTHRVADCVACAAACRATPRCNVWVYGAVGYRSARHRQCWLKRSWYPVRPKNNPDARLWVSGSFDPPRRRAPS</sequence>
<accession>A0ACC3CIZ9</accession>
<comment type="caution">
    <text evidence="1">The sequence shown here is derived from an EMBL/GenBank/DDBJ whole genome shotgun (WGS) entry which is preliminary data.</text>
</comment>
<dbReference type="Proteomes" id="UP000798662">
    <property type="component" value="Chromosome 3"/>
</dbReference>
<evidence type="ECO:0000313" key="1">
    <source>
        <dbReference type="EMBL" id="KAK1870210.1"/>
    </source>
</evidence>
<evidence type="ECO:0000313" key="2">
    <source>
        <dbReference type="Proteomes" id="UP000798662"/>
    </source>
</evidence>
<keyword evidence="2" id="KW-1185">Reference proteome</keyword>
<name>A0ACC3CIZ9_PYRYE</name>
<protein>
    <submittedName>
        <fullName evidence="1">Uncharacterized protein</fullName>
    </submittedName>
</protein>
<organism evidence="1 2">
    <name type="scientific">Pyropia yezoensis</name>
    <name type="common">Susabi-nori</name>
    <name type="synonym">Porphyra yezoensis</name>
    <dbReference type="NCBI Taxonomy" id="2788"/>
    <lineage>
        <taxon>Eukaryota</taxon>
        <taxon>Rhodophyta</taxon>
        <taxon>Bangiophyceae</taxon>
        <taxon>Bangiales</taxon>
        <taxon>Bangiaceae</taxon>
        <taxon>Pyropia</taxon>
    </lineage>
</organism>
<gene>
    <name evidence="1" type="ORF">I4F81_012672</name>
</gene>
<reference evidence="1" key="1">
    <citation type="submission" date="2019-11" db="EMBL/GenBank/DDBJ databases">
        <title>Nori genome reveals adaptations in red seaweeds to the harsh intertidal environment.</title>
        <authorList>
            <person name="Wang D."/>
            <person name="Mao Y."/>
        </authorList>
    </citation>
    <scope>NUCLEOTIDE SEQUENCE</scope>
    <source>
        <tissue evidence="1">Gametophyte</tissue>
    </source>
</reference>
<dbReference type="EMBL" id="CM020620">
    <property type="protein sequence ID" value="KAK1870210.1"/>
    <property type="molecule type" value="Genomic_DNA"/>
</dbReference>